<sequence>MASPEDPYDSEASHGEDTPEGGTSLHGGPAPTFPVALPAGGRDGSAMITPADKHEADMSSLDTVRRPASSASLLESQDVVFLTESAESHRTSIQGGAEAPTGLKRKISTESSEHATSEDDITSPDLCIPNLPPRRAHQTAQPLIPGTCLRFPSSLLTRTLPM</sequence>
<feature type="region of interest" description="Disordered" evidence="1">
    <location>
        <begin position="1"/>
        <end position="70"/>
    </location>
</feature>
<dbReference type="AlphaFoldDB" id="A0A1C7M1K8"/>
<keyword evidence="3" id="KW-1185">Reference proteome</keyword>
<evidence type="ECO:0000256" key="1">
    <source>
        <dbReference type="SAM" id="MobiDB-lite"/>
    </source>
</evidence>
<dbReference type="EMBL" id="LUGG01000013">
    <property type="protein sequence ID" value="OBZ70802.1"/>
    <property type="molecule type" value="Genomic_DNA"/>
</dbReference>
<evidence type="ECO:0000313" key="3">
    <source>
        <dbReference type="Proteomes" id="UP000092993"/>
    </source>
</evidence>
<name>A0A1C7M1K8_GRIFR</name>
<feature type="region of interest" description="Disordered" evidence="1">
    <location>
        <begin position="88"/>
        <end position="139"/>
    </location>
</feature>
<protein>
    <submittedName>
        <fullName evidence="2">Uncharacterized protein</fullName>
    </submittedName>
</protein>
<organism evidence="2 3">
    <name type="scientific">Grifola frondosa</name>
    <name type="common">Maitake</name>
    <name type="synonym">Polyporus frondosus</name>
    <dbReference type="NCBI Taxonomy" id="5627"/>
    <lineage>
        <taxon>Eukaryota</taxon>
        <taxon>Fungi</taxon>
        <taxon>Dikarya</taxon>
        <taxon>Basidiomycota</taxon>
        <taxon>Agaricomycotina</taxon>
        <taxon>Agaricomycetes</taxon>
        <taxon>Polyporales</taxon>
        <taxon>Grifolaceae</taxon>
        <taxon>Grifola</taxon>
    </lineage>
</organism>
<feature type="compositionally biased region" description="Basic and acidic residues" evidence="1">
    <location>
        <begin position="107"/>
        <end position="117"/>
    </location>
</feature>
<comment type="caution">
    <text evidence="2">The sequence shown here is derived from an EMBL/GenBank/DDBJ whole genome shotgun (WGS) entry which is preliminary data.</text>
</comment>
<reference evidence="2 3" key="1">
    <citation type="submission" date="2016-03" db="EMBL/GenBank/DDBJ databases">
        <title>Whole genome sequencing of Grifola frondosa 9006-11.</title>
        <authorList>
            <person name="Min B."/>
            <person name="Park H."/>
            <person name="Kim J.-G."/>
            <person name="Cho H."/>
            <person name="Oh Y.-L."/>
            <person name="Kong W.-S."/>
            <person name="Choi I.-G."/>
        </authorList>
    </citation>
    <scope>NUCLEOTIDE SEQUENCE [LARGE SCALE GENOMIC DNA]</scope>
    <source>
        <strain evidence="2 3">9006-11</strain>
    </source>
</reference>
<accession>A0A1C7M1K8</accession>
<gene>
    <name evidence="2" type="ORF">A0H81_09067</name>
</gene>
<evidence type="ECO:0000313" key="2">
    <source>
        <dbReference type="EMBL" id="OBZ70802.1"/>
    </source>
</evidence>
<proteinExistence type="predicted"/>
<dbReference type="Proteomes" id="UP000092993">
    <property type="component" value="Unassembled WGS sequence"/>
</dbReference>